<dbReference type="GO" id="GO:0005975">
    <property type="term" value="P:carbohydrate metabolic process"/>
    <property type="evidence" value="ECO:0007669"/>
    <property type="project" value="InterPro"/>
</dbReference>
<accession>A0AAD2BWV6</accession>
<dbReference type="Proteomes" id="UP001190491">
    <property type="component" value="Unassembled WGS sequence"/>
</dbReference>
<dbReference type="EMBL" id="CAUDLI010000002">
    <property type="protein sequence ID" value="CAJ0861554.1"/>
    <property type="molecule type" value="Genomic_DNA"/>
</dbReference>
<dbReference type="GO" id="GO:0016798">
    <property type="term" value="F:hydrolase activity, acting on glycosyl bonds"/>
    <property type="evidence" value="ECO:0007669"/>
    <property type="project" value="UniProtKB-KW"/>
</dbReference>
<dbReference type="PANTHER" id="PTHR46066:SF2">
    <property type="entry name" value="CHITINASE DOMAIN-CONTAINING PROTEIN 1"/>
    <property type="match status" value="1"/>
</dbReference>
<keyword evidence="4" id="KW-1185">Reference proteome</keyword>
<gene>
    <name evidence="2" type="primary">sleL</name>
    <name evidence="3" type="ORF">R77564_00836</name>
    <name evidence="2" type="ORF">R77567_01266</name>
</gene>
<dbReference type="EMBL" id="CAUDKO010000002">
    <property type="protein sequence ID" value="CAJ0858323.1"/>
    <property type="molecule type" value="Genomic_DNA"/>
</dbReference>
<keyword evidence="2" id="KW-0378">Hydrolase</keyword>
<proteinExistence type="predicted"/>
<evidence type="ECO:0000259" key="1">
    <source>
        <dbReference type="PROSITE" id="PS51910"/>
    </source>
</evidence>
<organism evidence="2 5">
    <name type="scientific">Ralstonia flatus</name>
    <dbReference type="NCBI Taxonomy" id="3058601"/>
    <lineage>
        <taxon>Bacteria</taxon>
        <taxon>Pseudomonadati</taxon>
        <taxon>Pseudomonadota</taxon>
        <taxon>Betaproteobacteria</taxon>
        <taxon>Burkholderiales</taxon>
        <taxon>Burkholderiaceae</taxon>
        <taxon>Ralstonia</taxon>
    </lineage>
</organism>
<dbReference type="Pfam" id="PF00704">
    <property type="entry name" value="Glyco_hydro_18"/>
    <property type="match status" value="1"/>
</dbReference>
<sequence length="295" mass="30955">MSNTTPVNAVSIDVLQVSASGSLTGTLPTNILASNQAAGKASYACIIVAHGSSGIDPDIAHAALVTNRSATLQNIVALARTQSLTGINLDFEGLYPADRAAYSSFVAELASQLHQIPARLVVSVPPKLTDSTTNTWAWPYDYAALGQSVDFLQVMTYDQHYSRSAPGPVASISWMQSALQYATSVVPAGKILLGLPAYGYDWNQTTNTGVSVSFKDMPAMLSATKAVAQWDAATLSAHINYVASDGSAHVVWYETSQGIQAKAHLANTLSLAGVSVWVLGSEDSSFWAGVSAGLQ</sequence>
<dbReference type="PANTHER" id="PTHR46066">
    <property type="entry name" value="CHITINASE DOMAIN-CONTAINING PROTEIN 1 FAMILY MEMBER"/>
    <property type="match status" value="1"/>
</dbReference>
<dbReference type="Proteomes" id="UP001189792">
    <property type="component" value="Unassembled WGS sequence"/>
</dbReference>
<dbReference type="GO" id="GO:0008061">
    <property type="term" value="F:chitin binding"/>
    <property type="evidence" value="ECO:0007669"/>
    <property type="project" value="InterPro"/>
</dbReference>
<feature type="domain" description="GH18" evidence="1">
    <location>
        <begin position="1"/>
        <end position="295"/>
    </location>
</feature>
<dbReference type="InterPro" id="IPR001223">
    <property type="entry name" value="Glyco_hydro18_cat"/>
</dbReference>
<dbReference type="InterPro" id="IPR029070">
    <property type="entry name" value="Chitinase_insertion_sf"/>
</dbReference>
<comment type="caution">
    <text evidence="2">The sequence shown here is derived from an EMBL/GenBank/DDBJ whole genome shotgun (WGS) entry which is preliminary data.</text>
</comment>
<dbReference type="InterPro" id="IPR017853">
    <property type="entry name" value="GH"/>
</dbReference>
<dbReference type="PROSITE" id="PS51910">
    <property type="entry name" value="GH18_2"/>
    <property type="match status" value="1"/>
</dbReference>
<protein>
    <submittedName>
        <fullName evidence="2">Cortical-lytic enzyme</fullName>
        <ecNumber evidence="2">3.2.1.-</ecNumber>
    </submittedName>
</protein>
<name>A0AAD2BWV6_9RALS</name>
<dbReference type="SUPFAM" id="SSF51445">
    <property type="entry name" value="(Trans)glycosidases"/>
    <property type="match status" value="1"/>
</dbReference>
<evidence type="ECO:0000313" key="3">
    <source>
        <dbReference type="EMBL" id="CAJ0861554.1"/>
    </source>
</evidence>
<evidence type="ECO:0000313" key="2">
    <source>
        <dbReference type="EMBL" id="CAJ0858323.1"/>
    </source>
</evidence>
<dbReference type="Gene3D" id="3.10.50.10">
    <property type="match status" value="1"/>
</dbReference>
<dbReference type="RefSeq" id="WP_316856910.1">
    <property type="nucleotide sequence ID" value="NZ_CAUDKO010000002.1"/>
</dbReference>
<dbReference type="SMART" id="SM00636">
    <property type="entry name" value="Glyco_18"/>
    <property type="match status" value="1"/>
</dbReference>
<keyword evidence="2" id="KW-0326">Glycosidase</keyword>
<reference evidence="2 4" key="1">
    <citation type="submission" date="2023-07" db="EMBL/GenBank/DDBJ databases">
        <authorList>
            <person name="Peeters C."/>
        </authorList>
    </citation>
    <scope>NUCLEOTIDE SEQUENCE</scope>
    <source>
        <strain evidence="3 4">LMG 32965</strain>
        <strain evidence="2">R-77567</strain>
    </source>
</reference>
<dbReference type="AlphaFoldDB" id="A0AAD2BWV6"/>
<dbReference type="EC" id="3.2.1.-" evidence="2"/>
<dbReference type="Gene3D" id="3.20.20.80">
    <property type="entry name" value="Glycosidases"/>
    <property type="match status" value="1"/>
</dbReference>
<dbReference type="InterPro" id="IPR011583">
    <property type="entry name" value="Chitinase_II/V-like_cat"/>
</dbReference>
<evidence type="ECO:0000313" key="4">
    <source>
        <dbReference type="Proteomes" id="UP001189792"/>
    </source>
</evidence>
<evidence type="ECO:0000313" key="5">
    <source>
        <dbReference type="Proteomes" id="UP001190491"/>
    </source>
</evidence>